<reference evidence="1" key="2">
    <citation type="submission" date="2022-06" db="UniProtKB">
        <authorList>
            <consortium name="EnsemblMetazoa"/>
        </authorList>
    </citation>
    <scope>IDENTIFICATION</scope>
    <source>
        <strain evidence="1">PS312</strain>
    </source>
</reference>
<organism evidence="1 2">
    <name type="scientific">Pristionchus pacificus</name>
    <name type="common">Parasitic nematode worm</name>
    <dbReference type="NCBI Taxonomy" id="54126"/>
    <lineage>
        <taxon>Eukaryota</taxon>
        <taxon>Metazoa</taxon>
        <taxon>Ecdysozoa</taxon>
        <taxon>Nematoda</taxon>
        <taxon>Chromadorea</taxon>
        <taxon>Rhabditida</taxon>
        <taxon>Rhabditina</taxon>
        <taxon>Diplogasteromorpha</taxon>
        <taxon>Diplogasteroidea</taxon>
        <taxon>Neodiplogasteridae</taxon>
        <taxon>Pristionchus</taxon>
    </lineage>
</organism>
<accession>A0A2A6BFA5</accession>
<accession>A0A8R1UR88</accession>
<name>A0A2A6BFA5_PRIPA</name>
<reference evidence="2" key="1">
    <citation type="journal article" date="2008" name="Nat. Genet.">
        <title>The Pristionchus pacificus genome provides a unique perspective on nematode lifestyle and parasitism.</title>
        <authorList>
            <person name="Dieterich C."/>
            <person name="Clifton S.W."/>
            <person name="Schuster L.N."/>
            <person name="Chinwalla A."/>
            <person name="Delehaunty K."/>
            <person name="Dinkelacker I."/>
            <person name="Fulton L."/>
            <person name="Fulton R."/>
            <person name="Godfrey J."/>
            <person name="Minx P."/>
            <person name="Mitreva M."/>
            <person name="Roeseler W."/>
            <person name="Tian H."/>
            <person name="Witte H."/>
            <person name="Yang S.P."/>
            <person name="Wilson R.K."/>
            <person name="Sommer R.J."/>
        </authorList>
    </citation>
    <scope>NUCLEOTIDE SEQUENCE [LARGE SCALE GENOMIC DNA]</scope>
    <source>
        <strain evidence="2">PS312</strain>
    </source>
</reference>
<proteinExistence type="predicted"/>
<dbReference type="AlphaFoldDB" id="A0A2A6BFA5"/>
<gene>
    <name evidence="1" type="primary">WBGene00275383</name>
</gene>
<dbReference type="Proteomes" id="UP000005239">
    <property type="component" value="Unassembled WGS sequence"/>
</dbReference>
<protein>
    <submittedName>
        <fullName evidence="1">Uncharacterized protein</fullName>
    </submittedName>
</protein>
<keyword evidence="2" id="KW-1185">Reference proteome</keyword>
<evidence type="ECO:0000313" key="2">
    <source>
        <dbReference type="Proteomes" id="UP000005239"/>
    </source>
</evidence>
<dbReference type="EnsemblMetazoa" id="PPA37014.1">
    <property type="protein sequence ID" value="PPA37014.1"/>
    <property type="gene ID" value="WBGene00275383"/>
</dbReference>
<sequence>MVVDSILHSFLRIDEPIAFNIAIVPENPMGAILHSPHFAYSIALFNRRESLQKEESQYLNDDDV</sequence>
<evidence type="ECO:0000313" key="1">
    <source>
        <dbReference type="EnsemblMetazoa" id="PPA37014.1"/>
    </source>
</evidence>